<evidence type="ECO:0000313" key="2">
    <source>
        <dbReference type="Proteomes" id="UP000015100"/>
    </source>
</evidence>
<dbReference type="HOGENOM" id="CLU_2183846_0_0_1"/>
<accession>S8A2W8</accession>
<gene>
    <name evidence="1" type="ORF">H072_9329</name>
</gene>
<dbReference type="Proteomes" id="UP000015100">
    <property type="component" value="Unassembled WGS sequence"/>
</dbReference>
<comment type="caution">
    <text evidence="1">The sequence shown here is derived from an EMBL/GenBank/DDBJ whole genome shotgun (WGS) entry which is preliminary data.</text>
</comment>
<dbReference type="EMBL" id="AQGS01000759">
    <property type="protein sequence ID" value="EPS37084.1"/>
    <property type="molecule type" value="Genomic_DNA"/>
</dbReference>
<sequence>MSSSKISLYFYYSCGHMGCVTAGPGPDECCIRPINEAEMAEYLKNNSSAKMYSELDDTKTSGVSHTVKGVCPACFEVEERRKGNTRSHIPVVDCKGNIDTVFRSQFDWV</sequence>
<keyword evidence="2" id="KW-1185">Reference proteome</keyword>
<reference evidence="1 2" key="1">
    <citation type="journal article" date="2013" name="PLoS Genet.">
        <title>Genomic mechanisms accounting for the adaptation to parasitism in nematode-trapping fungi.</title>
        <authorList>
            <person name="Meerupati T."/>
            <person name="Andersson K.M."/>
            <person name="Friman E."/>
            <person name="Kumar D."/>
            <person name="Tunlid A."/>
            <person name="Ahren D."/>
        </authorList>
    </citation>
    <scope>NUCLEOTIDE SEQUENCE [LARGE SCALE GENOMIC DNA]</scope>
    <source>
        <strain evidence="1 2">CBS 200.50</strain>
    </source>
</reference>
<protein>
    <submittedName>
        <fullName evidence="1">Uncharacterized protein</fullName>
    </submittedName>
</protein>
<evidence type="ECO:0000313" key="1">
    <source>
        <dbReference type="EMBL" id="EPS37084.1"/>
    </source>
</evidence>
<reference evidence="2" key="2">
    <citation type="submission" date="2013-04" db="EMBL/GenBank/DDBJ databases">
        <title>Genomic mechanisms accounting for the adaptation to parasitism in nematode-trapping fungi.</title>
        <authorList>
            <person name="Ahren D.G."/>
        </authorList>
    </citation>
    <scope>NUCLEOTIDE SEQUENCE [LARGE SCALE GENOMIC DNA]</scope>
    <source>
        <strain evidence="2">CBS 200.50</strain>
    </source>
</reference>
<proteinExistence type="predicted"/>
<dbReference type="AlphaFoldDB" id="S8A2W8"/>
<name>S8A2W8_DACHA</name>
<organism evidence="1 2">
    <name type="scientific">Dactylellina haptotyla (strain CBS 200.50)</name>
    <name type="common">Nematode-trapping fungus</name>
    <name type="synonym">Monacrosporium haptotylum</name>
    <dbReference type="NCBI Taxonomy" id="1284197"/>
    <lineage>
        <taxon>Eukaryota</taxon>
        <taxon>Fungi</taxon>
        <taxon>Dikarya</taxon>
        <taxon>Ascomycota</taxon>
        <taxon>Pezizomycotina</taxon>
        <taxon>Orbiliomycetes</taxon>
        <taxon>Orbiliales</taxon>
        <taxon>Orbiliaceae</taxon>
        <taxon>Dactylellina</taxon>
    </lineage>
</organism>